<keyword evidence="3" id="KW-1185">Reference proteome</keyword>
<evidence type="ECO:0000256" key="1">
    <source>
        <dbReference type="SAM" id="MobiDB-lite"/>
    </source>
</evidence>
<name>A0A7J8YQV7_GOSAI</name>
<feature type="region of interest" description="Disordered" evidence="1">
    <location>
        <begin position="44"/>
        <end position="93"/>
    </location>
</feature>
<gene>
    <name evidence="2" type="ORF">Goari_027440</name>
</gene>
<reference evidence="2 3" key="1">
    <citation type="journal article" date="2019" name="Genome Biol. Evol.">
        <title>Insights into the evolution of the New World diploid cottons (Gossypium, subgenus Houzingenia) based on genome sequencing.</title>
        <authorList>
            <person name="Grover C.E."/>
            <person name="Arick M.A. 2nd"/>
            <person name="Thrash A."/>
            <person name="Conover J.L."/>
            <person name="Sanders W.S."/>
            <person name="Peterson D.G."/>
            <person name="Frelichowski J.E."/>
            <person name="Scheffler J.A."/>
            <person name="Scheffler B.E."/>
            <person name="Wendel J.F."/>
        </authorList>
    </citation>
    <scope>NUCLEOTIDE SEQUENCE [LARGE SCALE GENOMIC DNA]</scope>
    <source>
        <strain evidence="2">185</strain>
        <tissue evidence="2">Leaf</tissue>
    </source>
</reference>
<organism evidence="2 3">
    <name type="scientific">Gossypium aridum</name>
    <name type="common">American cotton</name>
    <name type="synonym">Erioxylum aridum</name>
    <dbReference type="NCBI Taxonomy" id="34290"/>
    <lineage>
        <taxon>Eukaryota</taxon>
        <taxon>Viridiplantae</taxon>
        <taxon>Streptophyta</taxon>
        <taxon>Embryophyta</taxon>
        <taxon>Tracheophyta</taxon>
        <taxon>Spermatophyta</taxon>
        <taxon>Magnoliopsida</taxon>
        <taxon>eudicotyledons</taxon>
        <taxon>Gunneridae</taxon>
        <taxon>Pentapetalae</taxon>
        <taxon>rosids</taxon>
        <taxon>malvids</taxon>
        <taxon>Malvales</taxon>
        <taxon>Malvaceae</taxon>
        <taxon>Malvoideae</taxon>
        <taxon>Gossypium</taxon>
    </lineage>
</organism>
<accession>A0A7J8YQV7</accession>
<evidence type="ECO:0000313" key="3">
    <source>
        <dbReference type="Proteomes" id="UP000593577"/>
    </source>
</evidence>
<protein>
    <submittedName>
        <fullName evidence="2">Uncharacterized protein</fullName>
    </submittedName>
</protein>
<comment type="caution">
    <text evidence="2">The sequence shown here is derived from an EMBL/GenBank/DDBJ whole genome shotgun (WGS) entry which is preliminary data.</text>
</comment>
<feature type="compositionally biased region" description="Basic and acidic residues" evidence="1">
    <location>
        <begin position="50"/>
        <end position="73"/>
    </location>
</feature>
<dbReference type="EMBL" id="JABFAA010264583">
    <property type="protein sequence ID" value="MBA0701434.1"/>
    <property type="molecule type" value="Genomic_DNA"/>
</dbReference>
<proteinExistence type="predicted"/>
<evidence type="ECO:0000313" key="2">
    <source>
        <dbReference type="EMBL" id="MBA0701434.1"/>
    </source>
</evidence>
<dbReference type="Proteomes" id="UP000593577">
    <property type="component" value="Unassembled WGS sequence"/>
</dbReference>
<sequence length="93" mass="10588">MVRKVKEVEEKTSGKAKETILDEIESESFGEQFEVEVLEEVEGEGLNNRVGREEKGNETKYFDSDDHGSILRSDDDDNTDACRRRIGSPHTIQ</sequence>
<feature type="non-terminal residue" evidence="2">
    <location>
        <position position="1"/>
    </location>
</feature>
<dbReference type="AlphaFoldDB" id="A0A7J8YQV7"/>